<organism evidence="2 3">
    <name type="scientific">Streptomyces qinglanensis</name>
    <dbReference type="NCBI Taxonomy" id="943816"/>
    <lineage>
        <taxon>Bacteria</taxon>
        <taxon>Bacillati</taxon>
        <taxon>Actinomycetota</taxon>
        <taxon>Actinomycetes</taxon>
        <taxon>Kitasatosporales</taxon>
        <taxon>Streptomycetaceae</taxon>
        <taxon>Streptomyces</taxon>
    </lineage>
</organism>
<evidence type="ECO:0000313" key="3">
    <source>
        <dbReference type="Proteomes" id="UP000182841"/>
    </source>
</evidence>
<feature type="transmembrane region" description="Helical" evidence="1">
    <location>
        <begin position="46"/>
        <end position="65"/>
    </location>
</feature>
<feature type="transmembrane region" description="Helical" evidence="1">
    <location>
        <begin position="155"/>
        <end position="187"/>
    </location>
</feature>
<dbReference type="AlphaFoldDB" id="A0A1H9WDW2"/>
<proteinExistence type="predicted"/>
<sequence length="275" mass="29385">MSRTGLRRGSAGPIAAVYAALRVGLGSVRPELDERTHDAVIARMQLGRTLLGMAAAAWLVLAYPLSDGREEFILGKLLEIAISCGVLLVGSTVGITAFLLAGTQDRRRHFTRRLLGPLKSMLALAAGPAVFWLSVTTLKGDLVGEPELVAFFSSITGPGIICSLLSLLVLVLGALVAVVLLIVSSLYTIVAAYSCVSSCFRAAEVHQLLPALLSPLLVWSLFVFQVFDGPDVAAPWEVLYAFLLGGPLTVTALSVWEVRRLRSRYGITLRTALGR</sequence>
<keyword evidence="1" id="KW-1133">Transmembrane helix</keyword>
<dbReference type="Proteomes" id="UP000182841">
    <property type="component" value="Unassembled WGS sequence"/>
</dbReference>
<evidence type="ECO:0000256" key="1">
    <source>
        <dbReference type="SAM" id="Phobius"/>
    </source>
</evidence>
<feature type="transmembrane region" description="Helical" evidence="1">
    <location>
        <begin position="208"/>
        <end position="227"/>
    </location>
</feature>
<dbReference type="RefSeq" id="WP_143081894.1">
    <property type="nucleotide sequence ID" value="NZ_FOGO01000017.1"/>
</dbReference>
<dbReference type="OrthoDB" id="4217684at2"/>
<dbReference type="EMBL" id="FOGO01000017">
    <property type="protein sequence ID" value="SES31877.1"/>
    <property type="molecule type" value="Genomic_DNA"/>
</dbReference>
<name>A0A1H9WDW2_9ACTN</name>
<reference evidence="3" key="1">
    <citation type="submission" date="2016-10" db="EMBL/GenBank/DDBJ databases">
        <authorList>
            <person name="Varghese N."/>
            <person name="Submissions S."/>
        </authorList>
    </citation>
    <scope>NUCLEOTIDE SEQUENCE [LARGE SCALE GENOMIC DNA]</scope>
    <source>
        <strain evidence="3">CGMCC 4.6825</strain>
    </source>
</reference>
<protein>
    <submittedName>
        <fullName evidence="2">Uncharacterized protein</fullName>
    </submittedName>
</protein>
<evidence type="ECO:0000313" key="2">
    <source>
        <dbReference type="EMBL" id="SES31877.1"/>
    </source>
</evidence>
<feature type="transmembrane region" description="Helical" evidence="1">
    <location>
        <begin position="114"/>
        <end position="135"/>
    </location>
</feature>
<gene>
    <name evidence="2" type="ORF">SAMN05421870_1178</name>
</gene>
<feature type="transmembrane region" description="Helical" evidence="1">
    <location>
        <begin position="239"/>
        <end position="256"/>
    </location>
</feature>
<feature type="transmembrane region" description="Helical" evidence="1">
    <location>
        <begin position="77"/>
        <end position="102"/>
    </location>
</feature>
<accession>A0A1H9WDW2</accession>
<keyword evidence="3" id="KW-1185">Reference proteome</keyword>
<keyword evidence="1" id="KW-0812">Transmembrane</keyword>
<keyword evidence="1" id="KW-0472">Membrane</keyword>